<dbReference type="EMBL" id="JBEPMJ010000002">
    <property type="protein sequence ID" value="MET3749125.1"/>
    <property type="molecule type" value="Genomic_DNA"/>
</dbReference>
<dbReference type="Proteomes" id="UP001549106">
    <property type="component" value="Unassembled WGS sequence"/>
</dbReference>
<feature type="domain" description="YknX-like beta-barrel" evidence="6">
    <location>
        <begin position="238"/>
        <end position="327"/>
    </location>
</feature>
<feature type="compositionally biased region" description="Acidic residues" evidence="4">
    <location>
        <begin position="455"/>
        <end position="475"/>
    </location>
</feature>
<organism evidence="7 8">
    <name type="scientific">Blautia caecimuris</name>
    <dbReference type="NCBI Taxonomy" id="1796615"/>
    <lineage>
        <taxon>Bacteria</taxon>
        <taxon>Bacillati</taxon>
        <taxon>Bacillota</taxon>
        <taxon>Clostridia</taxon>
        <taxon>Lachnospirales</taxon>
        <taxon>Lachnospiraceae</taxon>
        <taxon>Blautia</taxon>
    </lineage>
</organism>
<evidence type="ECO:0000256" key="3">
    <source>
        <dbReference type="SAM" id="Coils"/>
    </source>
</evidence>
<dbReference type="InterPro" id="IPR050465">
    <property type="entry name" value="UPF0194_transport"/>
</dbReference>
<reference evidence="7 8" key="1">
    <citation type="submission" date="2024-06" db="EMBL/GenBank/DDBJ databases">
        <title>Genomic Encyclopedia of Type Strains, Phase IV (KMG-IV): sequencing the most valuable type-strain genomes for metagenomic binning, comparative biology and taxonomic classification.</title>
        <authorList>
            <person name="Goeker M."/>
        </authorList>
    </citation>
    <scope>NUCLEOTIDE SEQUENCE [LARGE SCALE GENOMIC DNA]</scope>
    <source>
        <strain evidence="7 8">DSM 29492</strain>
    </source>
</reference>
<dbReference type="InterPro" id="IPR058636">
    <property type="entry name" value="Beta-barrel_YknX"/>
</dbReference>
<feature type="region of interest" description="Disordered" evidence="4">
    <location>
        <begin position="274"/>
        <end position="298"/>
    </location>
</feature>
<comment type="caution">
    <text evidence="7">The sequence shown here is derived from an EMBL/GenBank/DDBJ whole genome shotgun (WGS) entry which is preliminary data.</text>
</comment>
<comment type="subcellular location">
    <subcellularLocation>
        <location evidence="1">Cell envelope</location>
    </subcellularLocation>
</comment>
<dbReference type="SUPFAM" id="SSF111369">
    <property type="entry name" value="HlyD-like secretion proteins"/>
    <property type="match status" value="1"/>
</dbReference>
<keyword evidence="8" id="KW-1185">Reference proteome</keyword>
<dbReference type="RefSeq" id="WP_257463883.1">
    <property type="nucleotide sequence ID" value="NZ_JANJZT010000002.1"/>
</dbReference>
<evidence type="ECO:0000256" key="2">
    <source>
        <dbReference type="ARBA" id="ARBA00023054"/>
    </source>
</evidence>
<evidence type="ECO:0000259" key="6">
    <source>
        <dbReference type="Pfam" id="PF25990"/>
    </source>
</evidence>
<sequence length="508" mass="55722">MKKRILILLGILIIGGAAGGVCWKLGFFGQEQESGETAYVTEISQITGDVAGIANRYAGVVEPQKTEEVELENGRKVKTVKVKTGEEVKQGQLLFEYDLTSIQEDLEETQLDLDRLKNEAASLSEQIATLEKEKKQAEKDDQLSYTIEIETNKMNLKKNEYSQKSKQAEITKLQNTMGNTEVRSPIDGVIQKIDTTKLTTDDSGMDDMDQDMSYSDTGMTGESSQNAFITILSTGAYRIKGTVNEMNVGSIIEGEPVIIRSRVDENQVWKGTMGSVDRESTNSQSSSNAWGMMDASGDSQTSSTTYPFYVELQSSEGLMLGQHVYIEPDEGQEEKKEGLWISEFYIVDADTNSPYVWAADKDKRLVKKSVILGQYDETLGEYEIVEGLTKKDCIAYPSQLYEEGMKTTTNSAAATDFTALEMENTGNGDEGAQPAEAPVEEIPADDGSAEIPETVSEEISADDIPAEEVTEEESISSDMGSGMEDSMVEMVPDTSLPENEVLVPAGDE</sequence>
<feature type="domain" description="YknX-like barrel-sandwich hybrid" evidence="5">
    <location>
        <begin position="76"/>
        <end position="200"/>
    </location>
</feature>
<dbReference type="PANTHER" id="PTHR32347:SF14">
    <property type="entry name" value="EFFLUX SYSTEM COMPONENT YKNX-RELATED"/>
    <property type="match status" value="1"/>
</dbReference>
<dbReference type="Gene3D" id="2.40.50.100">
    <property type="match status" value="1"/>
</dbReference>
<evidence type="ECO:0000313" key="7">
    <source>
        <dbReference type="EMBL" id="MET3749125.1"/>
    </source>
</evidence>
<dbReference type="InterPro" id="IPR058639">
    <property type="entry name" value="BSH_YknX-like"/>
</dbReference>
<dbReference type="Gene3D" id="2.40.30.170">
    <property type="match status" value="1"/>
</dbReference>
<gene>
    <name evidence="7" type="ORF">ABID24_000348</name>
</gene>
<evidence type="ECO:0000256" key="4">
    <source>
        <dbReference type="SAM" id="MobiDB-lite"/>
    </source>
</evidence>
<keyword evidence="2 3" id="KW-0175">Coiled coil</keyword>
<name>A0ABV2LY53_9FIRM</name>
<evidence type="ECO:0000313" key="8">
    <source>
        <dbReference type="Proteomes" id="UP001549106"/>
    </source>
</evidence>
<proteinExistence type="predicted"/>
<accession>A0ABV2LY53</accession>
<evidence type="ECO:0000256" key="1">
    <source>
        <dbReference type="ARBA" id="ARBA00004196"/>
    </source>
</evidence>
<feature type="region of interest" description="Disordered" evidence="4">
    <location>
        <begin position="441"/>
        <end position="485"/>
    </location>
</feature>
<evidence type="ECO:0000259" key="5">
    <source>
        <dbReference type="Pfam" id="PF25984"/>
    </source>
</evidence>
<dbReference type="Pfam" id="PF25990">
    <property type="entry name" value="Beta-barrel_YknX"/>
    <property type="match status" value="1"/>
</dbReference>
<dbReference type="PANTHER" id="PTHR32347">
    <property type="entry name" value="EFFLUX SYSTEM COMPONENT YKNX-RELATED"/>
    <property type="match status" value="1"/>
</dbReference>
<feature type="compositionally biased region" description="Low complexity" evidence="4">
    <location>
        <begin position="476"/>
        <end position="485"/>
    </location>
</feature>
<protein>
    <submittedName>
        <fullName evidence="7">HlyD family secretion protein</fullName>
    </submittedName>
</protein>
<dbReference type="Pfam" id="PF25984">
    <property type="entry name" value="BSH_YknX"/>
    <property type="match status" value="1"/>
</dbReference>
<feature type="coiled-coil region" evidence="3">
    <location>
        <begin position="99"/>
        <end position="140"/>
    </location>
</feature>
<dbReference type="Gene3D" id="1.10.287.470">
    <property type="entry name" value="Helix hairpin bin"/>
    <property type="match status" value="1"/>
</dbReference>